<evidence type="ECO:0000313" key="2">
    <source>
        <dbReference type="Proteomes" id="UP000266497"/>
    </source>
</evidence>
<gene>
    <name evidence="1" type="ORF">DWY53_17165</name>
</gene>
<evidence type="ECO:0000313" key="1">
    <source>
        <dbReference type="EMBL" id="RGR35398.1"/>
    </source>
</evidence>
<proteinExistence type="predicted"/>
<protein>
    <submittedName>
        <fullName evidence="1">Uncharacterized protein</fullName>
    </submittedName>
</protein>
<reference evidence="1 2" key="1">
    <citation type="submission" date="2018-08" db="EMBL/GenBank/DDBJ databases">
        <title>A genome reference for cultivated species of the human gut microbiota.</title>
        <authorList>
            <person name="Zou Y."/>
            <person name="Xue W."/>
            <person name="Luo G."/>
        </authorList>
    </citation>
    <scope>NUCLEOTIDE SEQUENCE [LARGE SCALE GENOMIC DNA]</scope>
    <source>
        <strain evidence="1 2">AF25-30LB</strain>
    </source>
</reference>
<comment type="caution">
    <text evidence="1">The sequence shown here is derived from an EMBL/GenBank/DDBJ whole genome shotgun (WGS) entry which is preliminary data.</text>
</comment>
<name>A0A395UN46_PHOVU</name>
<dbReference type="AlphaFoldDB" id="A0A395UN46"/>
<dbReference type="Proteomes" id="UP000266497">
    <property type="component" value="Unassembled WGS sequence"/>
</dbReference>
<dbReference type="EMBL" id="QRUD01000056">
    <property type="protein sequence ID" value="RGR35398.1"/>
    <property type="molecule type" value="Genomic_DNA"/>
</dbReference>
<accession>A0A395UN46</accession>
<sequence length="76" mass="8812">MWKGFRGINAKLRMGHFYTTGFEVGILLHIWERQLGHFYTSGRGNWDTFTHLGEATGTLLHIWEKQLGHFYTSGKA</sequence>
<organism evidence="1 2">
    <name type="scientific">Phocaeicola vulgatus</name>
    <name type="common">Bacteroides vulgatus</name>
    <dbReference type="NCBI Taxonomy" id="821"/>
    <lineage>
        <taxon>Bacteria</taxon>
        <taxon>Pseudomonadati</taxon>
        <taxon>Bacteroidota</taxon>
        <taxon>Bacteroidia</taxon>
        <taxon>Bacteroidales</taxon>
        <taxon>Bacteroidaceae</taxon>
        <taxon>Phocaeicola</taxon>
    </lineage>
</organism>